<evidence type="ECO:0000256" key="4">
    <source>
        <dbReference type="ARBA" id="ARBA00047960"/>
    </source>
</evidence>
<dbReference type="InterPro" id="IPR050213">
    <property type="entry name" value="GST_superfamily"/>
</dbReference>
<dbReference type="InterPro" id="IPR004045">
    <property type="entry name" value="Glutathione_S-Trfase_N"/>
</dbReference>
<accession>A0A8B0MCE5</accession>
<evidence type="ECO:0000259" key="6">
    <source>
        <dbReference type="PROSITE" id="PS50405"/>
    </source>
</evidence>
<dbReference type="PROSITE" id="PS50404">
    <property type="entry name" value="GST_NTER"/>
    <property type="match status" value="1"/>
</dbReference>
<dbReference type="SFLD" id="SFLDG00363">
    <property type="entry name" value="AMPS_(cytGST):_Alpha-__Mu-__Pi"/>
    <property type="match status" value="1"/>
</dbReference>
<dbReference type="GO" id="GO:0004602">
    <property type="term" value="F:glutathione peroxidase activity"/>
    <property type="evidence" value="ECO:0007669"/>
    <property type="project" value="UniProtKB-ARBA"/>
</dbReference>
<dbReference type="SUPFAM" id="SSF47616">
    <property type="entry name" value="GST C-terminal domain-like"/>
    <property type="match status" value="1"/>
</dbReference>
<dbReference type="PANTHER" id="PTHR11571:SF224">
    <property type="entry name" value="HEMATOPOIETIC PROSTAGLANDIN D SYNTHASE"/>
    <property type="match status" value="1"/>
</dbReference>
<sequence>MPSLKLTYFNLKGRAEPIRLILEVSGIAYEDERIPAPWDDQEKWFNLKPSTPFAQLPILSVDGEVISQSIAIARYCAHEFGLAGKNILENGKMDEIVEAIKDGTEKQIEAFLFEQDETRKADLQEKFHKEVLPKLLQNLERRLVSRGKKYFVGGKLSWADIFAFNFCSELPEKNVVDEYPNLADLVKRLGNVPSIRAWIEVRPDTLF</sequence>
<dbReference type="Pfam" id="PF14497">
    <property type="entry name" value="GST_C_3"/>
    <property type="match status" value="1"/>
</dbReference>
<dbReference type="EC" id="2.5.1.18" evidence="1"/>
<dbReference type="InterPro" id="IPR010987">
    <property type="entry name" value="Glutathione-S-Trfase_C-like"/>
</dbReference>
<evidence type="ECO:0000256" key="2">
    <source>
        <dbReference type="ARBA" id="ARBA00022679"/>
    </source>
</evidence>
<dbReference type="FunFam" id="3.40.30.10:FF:000035">
    <property type="entry name" value="hematopoietic prostaglandin D synthase"/>
    <property type="match status" value="1"/>
</dbReference>
<dbReference type="GO" id="GO:0004364">
    <property type="term" value="F:glutathione transferase activity"/>
    <property type="evidence" value="ECO:0007669"/>
    <property type="project" value="UniProtKB-EC"/>
</dbReference>
<proteinExistence type="evidence at transcript level"/>
<dbReference type="CDD" id="cd03192">
    <property type="entry name" value="GST_C_Sigma_like"/>
    <property type="match status" value="1"/>
</dbReference>
<dbReference type="AlphaFoldDB" id="A0A8B0MCE5"/>
<organism evidence="7">
    <name type="scientific">Eurytemora affinis</name>
    <name type="common">Copepod</name>
    <name type="synonym">Temora affinis</name>
    <dbReference type="NCBI Taxonomy" id="88015"/>
    <lineage>
        <taxon>Eukaryota</taxon>
        <taxon>Metazoa</taxon>
        <taxon>Ecdysozoa</taxon>
        <taxon>Arthropoda</taxon>
        <taxon>Crustacea</taxon>
        <taxon>Multicrustacea</taxon>
        <taxon>Hexanauplia</taxon>
        <taxon>Copepoda</taxon>
        <taxon>Calanoida</taxon>
        <taxon>Temoridae</taxon>
        <taxon>Eurytemora</taxon>
    </lineage>
</organism>
<keyword evidence="2" id="KW-0808">Transferase</keyword>
<dbReference type="OrthoDB" id="414243at2759"/>
<evidence type="ECO:0000256" key="1">
    <source>
        <dbReference type="ARBA" id="ARBA00012452"/>
    </source>
</evidence>
<comment type="similarity">
    <text evidence="3">Belongs to the GST superfamily. Sigma family.</text>
</comment>
<feature type="domain" description="GST C-terminal" evidence="6">
    <location>
        <begin position="86"/>
        <end position="207"/>
    </location>
</feature>
<dbReference type="SFLD" id="SFLDG01205">
    <property type="entry name" value="AMPS.1"/>
    <property type="match status" value="1"/>
</dbReference>
<dbReference type="InterPro" id="IPR004046">
    <property type="entry name" value="GST_C"/>
</dbReference>
<dbReference type="SFLD" id="SFLDS00019">
    <property type="entry name" value="Glutathione_Transferase_(cytos"/>
    <property type="match status" value="1"/>
</dbReference>
<protein>
    <recommendedName>
        <fullName evidence="1">glutathione transferase</fullName>
        <ecNumber evidence="1">2.5.1.18</ecNumber>
    </recommendedName>
</protein>
<dbReference type="Gene3D" id="3.40.30.10">
    <property type="entry name" value="Glutaredoxin"/>
    <property type="match status" value="1"/>
</dbReference>
<comment type="catalytic activity">
    <reaction evidence="4">
        <text>RX + glutathione = an S-substituted glutathione + a halide anion + H(+)</text>
        <dbReference type="Rhea" id="RHEA:16437"/>
        <dbReference type="ChEBI" id="CHEBI:15378"/>
        <dbReference type="ChEBI" id="CHEBI:16042"/>
        <dbReference type="ChEBI" id="CHEBI:17792"/>
        <dbReference type="ChEBI" id="CHEBI:57925"/>
        <dbReference type="ChEBI" id="CHEBI:90779"/>
        <dbReference type="EC" id="2.5.1.18"/>
    </reaction>
</comment>
<evidence type="ECO:0000259" key="5">
    <source>
        <dbReference type="PROSITE" id="PS50404"/>
    </source>
</evidence>
<dbReference type="Gene3D" id="1.20.1050.10">
    <property type="match status" value="1"/>
</dbReference>
<feature type="domain" description="GST N-terminal" evidence="5">
    <location>
        <begin position="2"/>
        <end position="84"/>
    </location>
</feature>
<dbReference type="GO" id="GO:0006749">
    <property type="term" value="P:glutathione metabolic process"/>
    <property type="evidence" value="ECO:0007669"/>
    <property type="project" value="TreeGrafter"/>
</dbReference>
<dbReference type="Pfam" id="PF02798">
    <property type="entry name" value="GST_N"/>
    <property type="match status" value="1"/>
</dbReference>
<evidence type="ECO:0000256" key="3">
    <source>
        <dbReference type="ARBA" id="ARBA00038317"/>
    </source>
</evidence>
<dbReference type="PROSITE" id="PS50405">
    <property type="entry name" value="GST_CTER"/>
    <property type="match status" value="1"/>
</dbReference>
<name>A0A8B0MCE5_EURAF</name>
<dbReference type="PANTHER" id="PTHR11571">
    <property type="entry name" value="GLUTATHIONE S-TRANSFERASE"/>
    <property type="match status" value="1"/>
</dbReference>
<dbReference type="CDD" id="cd03039">
    <property type="entry name" value="GST_N_Sigma_like"/>
    <property type="match status" value="1"/>
</dbReference>
<dbReference type="InterPro" id="IPR040079">
    <property type="entry name" value="Glutathione_S-Trfase"/>
</dbReference>
<reference evidence="7" key="2">
    <citation type="journal article" name="Mar. Pollut. Bull.">
        <title>The genome of the European estuarine calanoid copepod Eurytemora affinis: Potential use in molecular ecotoxicology.</title>
        <authorList>
            <person name="Choi B.S."/>
            <person name="Kim D.H."/>
            <person name="Kim M.S."/>
            <person name="Park J.C."/>
            <person name="Lee Y.H."/>
            <person name="Kim H.J."/>
            <person name="Jeong C.B."/>
            <person name="Hagiwara A."/>
            <person name="Souissi S."/>
            <person name="Lee J.S."/>
        </authorList>
    </citation>
    <scope>NUCLEOTIDE SEQUENCE</scope>
</reference>
<dbReference type="InterPro" id="IPR036249">
    <property type="entry name" value="Thioredoxin-like_sf"/>
</dbReference>
<dbReference type="EMBL" id="MW149328">
    <property type="protein sequence ID" value="QTW43628.1"/>
    <property type="molecule type" value="mRNA"/>
</dbReference>
<dbReference type="FunFam" id="1.20.1050.10:FF:000030">
    <property type="entry name" value="Glutathione S-transferase S1"/>
    <property type="match status" value="1"/>
</dbReference>
<dbReference type="InterPro" id="IPR036282">
    <property type="entry name" value="Glutathione-S-Trfase_C_sf"/>
</dbReference>
<evidence type="ECO:0000313" key="7">
    <source>
        <dbReference type="EMBL" id="QTW43628.1"/>
    </source>
</evidence>
<reference evidence="7" key="1">
    <citation type="submission" date="2020-10" db="EMBL/GenBank/DDBJ databases">
        <authorList>
            <person name="Kim D.-H."/>
        </authorList>
    </citation>
    <scope>NUCLEOTIDE SEQUENCE</scope>
</reference>
<dbReference type="SUPFAM" id="SSF52833">
    <property type="entry name" value="Thioredoxin-like"/>
    <property type="match status" value="1"/>
</dbReference>